<dbReference type="InterPro" id="IPR052160">
    <property type="entry name" value="Gypsy_RT_Integrase-like"/>
</dbReference>
<dbReference type="AlphaFoldDB" id="A0A443NS32"/>
<dbReference type="GO" id="GO:0015074">
    <property type="term" value="P:DNA integration"/>
    <property type="evidence" value="ECO:0007669"/>
    <property type="project" value="InterPro"/>
</dbReference>
<dbReference type="InterPro" id="IPR036397">
    <property type="entry name" value="RNaseH_sf"/>
</dbReference>
<dbReference type="PROSITE" id="PS50994">
    <property type="entry name" value="INTEGRASE"/>
    <property type="match status" value="1"/>
</dbReference>
<dbReference type="PANTHER" id="PTHR47266">
    <property type="entry name" value="ENDONUCLEASE-RELATED"/>
    <property type="match status" value="1"/>
</dbReference>
<protein>
    <recommendedName>
        <fullName evidence="1">Integrase catalytic domain-containing protein</fullName>
    </recommendedName>
</protein>
<dbReference type="Proteomes" id="UP000283530">
    <property type="component" value="Unassembled WGS sequence"/>
</dbReference>
<dbReference type="InterPro" id="IPR001584">
    <property type="entry name" value="Integrase_cat-core"/>
</dbReference>
<dbReference type="Pfam" id="PF00665">
    <property type="entry name" value="rve"/>
    <property type="match status" value="1"/>
</dbReference>
<proteinExistence type="predicted"/>
<feature type="domain" description="Integrase catalytic" evidence="1">
    <location>
        <begin position="1"/>
        <end position="170"/>
    </location>
</feature>
<dbReference type="STRING" id="337451.A0A443NS32"/>
<evidence type="ECO:0000259" key="1">
    <source>
        <dbReference type="PROSITE" id="PS50994"/>
    </source>
</evidence>
<reference evidence="2 3" key="1">
    <citation type="journal article" date="2019" name="Nat. Plants">
        <title>Stout camphor tree genome fills gaps in understanding of flowering plant genome evolution.</title>
        <authorList>
            <person name="Chaw S.M."/>
            <person name="Liu Y.C."/>
            <person name="Wu Y.W."/>
            <person name="Wang H.Y."/>
            <person name="Lin C.I."/>
            <person name="Wu C.S."/>
            <person name="Ke H.M."/>
            <person name="Chang L.Y."/>
            <person name="Hsu C.Y."/>
            <person name="Yang H.T."/>
            <person name="Sudianto E."/>
            <person name="Hsu M.H."/>
            <person name="Wu K.P."/>
            <person name="Wang L.N."/>
            <person name="Leebens-Mack J.H."/>
            <person name="Tsai I.J."/>
        </authorList>
    </citation>
    <scope>NUCLEOTIDE SEQUENCE [LARGE SCALE GENOMIC DNA]</scope>
    <source>
        <strain evidence="3">cv. Chaw 1501</strain>
        <tissue evidence="2">Young leaves</tissue>
    </source>
</reference>
<dbReference type="GO" id="GO:0003676">
    <property type="term" value="F:nucleic acid binding"/>
    <property type="evidence" value="ECO:0007669"/>
    <property type="project" value="InterPro"/>
</dbReference>
<keyword evidence="3" id="KW-1185">Reference proteome</keyword>
<dbReference type="Gene3D" id="3.30.420.10">
    <property type="entry name" value="Ribonuclease H-like superfamily/Ribonuclease H"/>
    <property type="match status" value="1"/>
</dbReference>
<sequence>MYGASTLWGHSLILVGSLYSLLTVDYVSKWVEAKATPINDFHAVIKFVREHIFARFGTPRAIISDGGTHFCNKSFEALLRKYGVTHRVPSPYHPQTNGQRCGLTAPRRTAYKTPIGTSPFRLVYGKPCHLPVELEHTAYWAIKKFNFDMKAAGDHRRLQLNELEELRNDAYESARIYKSKTKAYHDKMILRKTFEIEQKVLLFNSRLKLFPESREKREKFRAQVTPQVVEPSEPTQLTQGLRRLRRFGRVRHEPQRDGFLVTQSGDVLVYQDDEPKTYNNAISDPDSTKWLEAMKSEMDSMKSEMDSMYQTKCGLWWMHLKG</sequence>
<evidence type="ECO:0000313" key="3">
    <source>
        <dbReference type="Proteomes" id="UP000283530"/>
    </source>
</evidence>
<dbReference type="SUPFAM" id="SSF53098">
    <property type="entry name" value="Ribonuclease H-like"/>
    <property type="match status" value="1"/>
</dbReference>
<accession>A0A443NS32</accession>
<dbReference type="InterPro" id="IPR012337">
    <property type="entry name" value="RNaseH-like_sf"/>
</dbReference>
<gene>
    <name evidence="2" type="ORF">CKAN_00997200</name>
</gene>
<dbReference type="EMBL" id="QPKB01000003">
    <property type="protein sequence ID" value="RWR81296.1"/>
    <property type="molecule type" value="Genomic_DNA"/>
</dbReference>
<name>A0A443NS32_9MAGN</name>
<evidence type="ECO:0000313" key="2">
    <source>
        <dbReference type="EMBL" id="RWR81296.1"/>
    </source>
</evidence>
<comment type="caution">
    <text evidence="2">The sequence shown here is derived from an EMBL/GenBank/DDBJ whole genome shotgun (WGS) entry which is preliminary data.</text>
</comment>
<organism evidence="2 3">
    <name type="scientific">Cinnamomum micranthum f. kanehirae</name>
    <dbReference type="NCBI Taxonomy" id="337451"/>
    <lineage>
        <taxon>Eukaryota</taxon>
        <taxon>Viridiplantae</taxon>
        <taxon>Streptophyta</taxon>
        <taxon>Embryophyta</taxon>
        <taxon>Tracheophyta</taxon>
        <taxon>Spermatophyta</taxon>
        <taxon>Magnoliopsida</taxon>
        <taxon>Magnoliidae</taxon>
        <taxon>Laurales</taxon>
        <taxon>Lauraceae</taxon>
        <taxon>Cinnamomum</taxon>
    </lineage>
</organism>
<dbReference type="OrthoDB" id="1903608at2759"/>